<protein>
    <submittedName>
        <fullName evidence="1">Phage tail protein</fullName>
    </submittedName>
</protein>
<evidence type="ECO:0000313" key="1">
    <source>
        <dbReference type="EMBL" id="EBM5129279.1"/>
    </source>
</evidence>
<organism evidence="1">
    <name type="scientific">Salmonella enterica</name>
    <name type="common">Salmonella choleraesuis</name>
    <dbReference type="NCBI Taxonomy" id="28901"/>
    <lineage>
        <taxon>Bacteria</taxon>
        <taxon>Pseudomonadati</taxon>
        <taxon>Pseudomonadota</taxon>
        <taxon>Gammaproteobacteria</taxon>
        <taxon>Enterobacterales</taxon>
        <taxon>Enterobacteriaceae</taxon>
        <taxon>Salmonella</taxon>
    </lineage>
</organism>
<name>A0A5T6HAU6_SALER</name>
<dbReference type="Pfam" id="PF16462">
    <property type="entry name" value="Phage_TAC_14"/>
    <property type="match status" value="1"/>
</dbReference>
<accession>A0A5T6HAU6</accession>
<comment type="caution">
    <text evidence="1">The sequence shown here is derived from an EMBL/GenBank/DDBJ whole genome shotgun (WGS) entry which is preliminary data.</text>
</comment>
<reference evidence="1" key="1">
    <citation type="submission" date="2018-08" db="EMBL/GenBank/DDBJ databases">
        <authorList>
            <consortium name="PulseNet: The National Subtyping Network for Foodborne Disease Surveillance"/>
            <person name="Tarr C.L."/>
            <person name="Trees E."/>
            <person name="Katz L.S."/>
            <person name="Carleton-Romer H.A."/>
            <person name="Stroika S."/>
            <person name="Kucerova Z."/>
            <person name="Roache K.F."/>
            <person name="Sabol A.L."/>
            <person name="Besser J."/>
            <person name="Gerner-Smidt P."/>
        </authorList>
    </citation>
    <scope>NUCLEOTIDE SEQUENCE</scope>
    <source>
        <strain evidence="1">PNUSAS050634</strain>
    </source>
</reference>
<gene>
    <name evidence="1" type="ORF">D0123_23240</name>
</gene>
<dbReference type="EMBL" id="AAGCVP010000022">
    <property type="protein sequence ID" value="EBM5129279.1"/>
    <property type="molecule type" value="Genomic_DNA"/>
</dbReference>
<dbReference type="InterPro" id="IPR024410">
    <property type="entry name" value="Phage_TAC_12"/>
</dbReference>
<dbReference type="AlphaFoldDB" id="A0A5T6HAU6"/>
<proteinExistence type="predicted"/>
<sequence>MNNLKTQLLAPERDAYPVTILGADVFIRRLTSYEIEEYDEKQSQLRTDKNLTGMALSTASFILSAIVSEEGIPVPATDLPAPDELLKARSNASLIEALQTIQRHSWGTLEDAKKN</sequence>